<keyword evidence="5" id="KW-1185">Reference proteome</keyword>
<dbReference type="SUPFAM" id="SSF51679">
    <property type="entry name" value="Bacterial luciferase-like"/>
    <property type="match status" value="1"/>
</dbReference>
<dbReference type="GO" id="GO:0004497">
    <property type="term" value="F:monooxygenase activity"/>
    <property type="evidence" value="ECO:0007669"/>
    <property type="project" value="UniProtKB-KW"/>
</dbReference>
<proteinExistence type="predicted"/>
<protein>
    <submittedName>
        <fullName evidence="4">LLM class flavin-dependent oxidoreductase</fullName>
    </submittedName>
</protein>
<dbReference type="GO" id="GO:0005829">
    <property type="term" value="C:cytosol"/>
    <property type="evidence" value="ECO:0007669"/>
    <property type="project" value="TreeGrafter"/>
</dbReference>
<dbReference type="PANTHER" id="PTHR30137">
    <property type="entry name" value="LUCIFERASE-LIKE MONOOXYGENASE"/>
    <property type="match status" value="1"/>
</dbReference>
<organism evidence="4 5">
    <name type="scientific">Mesorhizobium helmanticense</name>
    <dbReference type="NCBI Taxonomy" id="1776423"/>
    <lineage>
        <taxon>Bacteria</taxon>
        <taxon>Pseudomonadati</taxon>
        <taxon>Pseudomonadota</taxon>
        <taxon>Alphaproteobacteria</taxon>
        <taxon>Hyphomicrobiales</taxon>
        <taxon>Phyllobacteriaceae</taxon>
        <taxon>Mesorhizobium</taxon>
    </lineage>
</organism>
<dbReference type="Pfam" id="PF00296">
    <property type="entry name" value="Bac_luciferase"/>
    <property type="match status" value="1"/>
</dbReference>
<dbReference type="InterPro" id="IPR011251">
    <property type="entry name" value="Luciferase-like_dom"/>
</dbReference>
<dbReference type="AlphaFoldDB" id="A0A2T4ISP2"/>
<dbReference type="OrthoDB" id="9804736at2"/>
<dbReference type="GO" id="GO:0016705">
    <property type="term" value="F:oxidoreductase activity, acting on paired donors, with incorporation or reduction of molecular oxygen"/>
    <property type="evidence" value="ECO:0007669"/>
    <property type="project" value="InterPro"/>
</dbReference>
<dbReference type="InterPro" id="IPR036661">
    <property type="entry name" value="Luciferase-like_sf"/>
</dbReference>
<gene>
    <name evidence="4" type="ORF">C9427_20075</name>
</gene>
<dbReference type="InterPro" id="IPR050766">
    <property type="entry name" value="Bact_Lucif_Oxidored"/>
</dbReference>
<dbReference type="Gene3D" id="3.20.20.30">
    <property type="entry name" value="Luciferase-like domain"/>
    <property type="match status" value="1"/>
</dbReference>
<evidence type="ECO:0000313" key="4">
    <source>
        <dbReference type="EMBL" id="PTE08588.1"/>
    </source>
</evidence>
<feature type="domain" description="Luciferase-like" evidence="3">
    <location>
        <begin position="1"/>
        <end position="315"/>
    </location>
</feature>
<dbReference type="RefSeq" id="WP_107650838.1">
    <property type="nucleotide sequence ID" value="NZ_PZJX01000038.1"/>
</dbReference>
<name>A0A2T4ISP2_9HYPH</name>
<comment type="caution">
    <text evidence="4">The sequence shown here is derived from an EMBL/GenBank/DDBJ whole genome shotgun (WGS) entry which is preliminary data.</text>
</comment>
<dbReference type="PANTHER" id="PTHR30137:SF8">
    <property type="entry name" value="BLR5498 PROTEIN"/>
    <property type="match status" value="1"/>
</dbReference>
<evidence type="ECO:0000313" key="5">
    <source>
        <dbReference type="Proteomes" id="UP000240259"/>
    </source>
</evidence>
<evidence type="ECO:0000259" key="3">
    <source>
        <dbReference type="Pfam" id="PF00296"/>
    </source>
</evidence>
<reference evidence="4 5" key="1">
    <citation type="submission" date="2018-03" db="EMBL/GenBank/DDBJ databases">
        <title>Genome sequence of the symbiotic type strain Mesorhizobium helmanticense CSLC115NT isolated from Lotus corniculatus nodules.</title>
        <authorList>
            <person name="Sannazzaro A.I."/>
            <person name="Torres Tejerizo G.A."/>
            <person name="Dip D."/>
            <person name="Caballero M."/>
            <person name="Pistorio M."/>
            <person name="Estrella M.J."/>
        </authorList>
    </citation>
    <scope>NUCLEOTIDE SEQUENCE [LARGE SCALE GENOMIC DNA]</scope>
    <source>
        <strain evidence="4 5">CSLC115N</strain>
    </source>
</reference>
<accession>A0A2T4ISP2</accession>
<keyword evidence="2" id="KW-0503">Monooxygenase</keyword>
<keyword evidence="1" id="KW-0560">Oxidoreductase</keyword>
<sequence length="352" mass="39320">MRFSLFVHMERSDLAKPHSELLAELEELVLLAEQAGFETAWIGEHHGMEFTISPNPFINIAYLGARTTSIRLGTGTIVAPFWHPIKLAGEAAMADVITGGRLDIGIARGAYSYEYQRLFPGLEAWGAGQRMREMVPAIRGLWDGDFELSGEFWSFPSTSSSPKPRQKPYPPIWVAARDPNSHDFAVASKCNVQVTPLASGDGEVASLIERFNAACQAHPETPRPEIMLLMHTFVAEDAAEADRLAQDLSQFYCQFGAWFQNKKPVHQGILEPLSEAEIAAMPQYAPDKIRQNLVIGEADEVIARLKTYEAQGYDQYSIWIDSGLPHQRKKKSLQLFIDKVMPAFSESQVEPR</sequence>
<evidence type="ECO:0000256" key="1">
    <source>
        <dbReference type="ARBA" id="ARBA00023002"/>
    </source>
</evidence>
<evidence type="ECO:0000256" key="2">
    <source>
        <dbReference type="ARBA" id="ARBA00023033"/>
    </source>
</evidence>
<dbReference type="Proteomes" id="UP000240259">
    <property type="component" value="Unassembled WGS sequence"/>
</dbReference>
<dbReference type="EMBL" id="PZJX01000038">
    <property type="protein sequence ID" value="PTE08588.1"/>
    <property type="molecule type" value="Genomic_DNA"/>
</dbReference>